<dbReference type="AlphaFoldDB" id="A0A183KI92"/>
<dbReference type="GO" id="GO:0030182">
    <property type="term" value="P:neuron differentiation"/>
    <property type="evidence" value="ECO:0007669"/>
    <property type="project" value="TreeGrafter"/>
</dbReference>
<proteinExistence type="predicted"/>
<keyword evidence="3" id="KW-0677">Repeat</keyword>
<dbReference type="GO" id="GO:0000978">
    <property type="term" value="F:RNA polymerase II cis-regulatory region sequence-specific DNA binding"/>
    <property type="evidence" value="ECO:0007669"/>
    <property type="project" value="TreeGrafter"/>
</dbReference>
<evidence type="ECO:0000256" key="4">
    <source>
        <dbReference type="ARBA" id="ARBA00022771"/>
    </source>
</evidence>
<evidence type="ECO:0000256" key="2">
    <source>
        <dbReference type="ARBA" id="ARBA00022723"/>
    </source>
</evidence>
<evidence type="ECO:0000313" key="10">
    <source>
        <dbReference type="Proteomes" id="UP000279833"/>
    </source>
</evidence>
<evidence type="ECO:0000256" key="8">
    <source>
        <dbReference type="ARBA" id="ARBA00023242"/>
    </source>
</evidence>
<comment type="subcellular location">
    <subcellularLocation>
        <location evidence="1">Nucleus</location>
    </subcellularLocation>
</comment>
<sequence>MLAEIPNHIGEYICQLCFQWFPDAFCLAEHPCSCMASLAYACEICGKVSNYYYSNH</sequence>
<keyword evidence="10" id="KW-1185">Reference proteome</keyword>
<dbReference type="GO" id="GO:0005634">
    <property type="term" value="C:nucleus"/>
    <property type="evidence" value="ECO:0007669"/>
    <property type="project" value="UniProtKB-SubCell"/>
</dbReference>
<reference evidence="9 10" key="2">
    <citation type="submission" date="2018-11" db="EMBL/GenBank/DDBJ databases">
        <authorList>
            <consortium name="Pathogen Informatics"/>
        </authorList>
    </citation>
    <scope>NUCLEOTIDE SEQUENCE [LARGE SCALE GENOMIC DNA]</scope>
    <source>
        <strain evidence="9">Dakar</strain>
        <strain evidence="10">Dakar, Senegal</strain>
    </source>
</reference>
<dbReference type="Proteomes" id="UP000279833">
    <property type="component" value="Unassembled WGS sequence"/>
</dbReference>
<dbReference type="PANTHER" id="PTHR15065:SF4">
    <property type="entry name" value="LD18634P"/>
    <property type="match status" value="1"/>
</dbReference>
<evidence type="ECO:0000256" key="1">
    <source>
        <dbReference type="ARBA" id="ARBA00004123"/>
    </source>
</evidence>
<evidence type="ECO:0000256" key="5">
    <source>
        <dbReference type="ARBA" id="ARBA00022833"/>
    </source>
</evidence>
<gene>
    <name evidence="9" type="ORF">SCUD_LOCUS14747</name>
</gene>
<protein>
    <submittedName>
        <fullName evidence="11">Conjugal transfer protein</fullName>
    </submittedName>
</protein>
<dbReference type="GO" id="GO:0001227">
    <property type="term" value="F:DNA-binding transcription repressor activity, RNA polymerase II-specific"/>
    <property type="evidence" value="ECO:0007669"/>
    <property type="project" value="TreeGrafter"/>
</dbReference>
<organism evidence="11">
    <name type="scientific">Schistosoma curassoni</name>
    <dbReference type="NCBI Taxonomy" id="6186"/>
    <lineage>
        <taxon>Eukaryota</taxon>
        <taxon>Metazoa</taxon>
        <taxon>Spiralia</taxon>
        <taxon>Lophotrochozoa</taxon>
        <taxon>Platyhelminthes</taxon>
        <taxon>Trematoda</taxon>
        <taxon>Digenea</taxon>
        <taxon>Strigeidida</taxon>
        <taxon>Schistosomatoidea</taxon>
        <taxon>Schistosomatidae</taxon>
        <taxon>Schistosoma</taxon>
    </lineage>
</organism>
<dbReference type="InterPro" id="IPR042972">
    <property type="entry name" value="INSM1/2"/>
</dbReference>
<keyword evidence="2" id="KW-0479">Metal-binding</keyword>
<keyword evidence="6" id="KW-0805">Transcription regulation</keyword>
<dbReference type="EMBL" id="UZAK01036980">
    <property type="protein sequence ID" value="VDP57327.1"/>
    <property type="molecule type" value="Genomic_DNA"/>
</dbReference>
<evidence type="ECO:0000256" key="7">
    <source>
        <dbReference type="ARBA" id="ARBA00023163"/>
    </source>
</evidence>
<keyword evidence="7" id="KW-0804">Transcription</keyword>
<dbReference type="GO" id="GO:0010564">
    <property type="term" value="P:regulation of cell cycle process"/>
    <property type="evidence" value="ECO:0007669"/>
    <property type="project" value="TreeGrafter"/>
</dbReference>
<dbReference type="GO" id="GO:0008270">
    <property type="term" value="F:zinc ion binding"/>
    <property type="evidence" value="ECO:0007669"/>
    <property type="project" value="UniProtKB-KW"/>
</dbReference>
<dbReference type="PANTHER" id="PTHR15065">
    <property type="entry name" value="INSULINOMA-ASSOCIATED 1"/>
    <property type="match status" value="1"/>
</dbReference>
<dbReference type="GO" id="GO:0017053">
    <property type="term" value="C:transcription repressor complex"/>
    <property type="evidence" value="ECO:0007669"/>
    <property type="project" value="TreeGrafter"/>
</dbReference>
<dbReference type="WBParaSite" id="SCUD_0001475001-mRNA-1">
    <property type="protein sequence ID" value="SCUD_0001475001-mRNA-1"/>
    <property type="gene ID" value="SCUD_0001475001"/>
</dbReference>
<keyword evidence="4" id="KW-0863">Zinc-finger</keyword>
<reference evidence="11" key="1">
    <citation type="submission" date="2016-06" db="UniProtKB">
        <authorList>
            <consortium name="WormBaseParasite"/>
        </authorList>
    </citation>
    <scope>IDENTIFICATION</scope>
</reference>
<evidence type="ECO:0000256" key="3">
    <source>
        <dbReference type="ARBA" id="ARBA00022737"/>
    </source>
</evidence>
<evidence type="ECO:0000313" key="9">
    <source>
        <dbReference type="EMBL" id="VDP57327.1"/>
    </source>
</evidence>
<evidence type="ECO:0000313" key="11">
    <source>
        <dbReference type="WBParaSite" id="SCUD_0001475001-mRNA-1"/>
    </source>
</evidence>
<accession>A0A183KI92</accession>
<keyword evidence="8" id="KW-0539">Nucleus</keyword>
<name>A0A183KI92_9TREM</name>
<evidence type="ECO:0000256" key="6">
    <source>
        <dbReference type="ARBA" id="ARBA00023015"/>
    </source>
</evidence>
<dbReference type="STRING" id="6186.A0A183KI92"/>
<keyword evidence="5" id="KW-0862">Zinc</keyword>